<dbReference type="AlphaFoldDB" id="A0A9N8VZP9"/>
<accession>A0A9N8VZP9</accession>
<dbReference type="OrthoDB" id="2435437at2759"/>
<dbReference type="Proteomes" id="UP000789405">
    <property type="component" value="Unassembled WGS sequence"/>
</dbReference>
<evidence type="ECO:0000313" key="2">
    <source>
        <dbReference type="EMBL" id="CAG8468288.1"/>
    </source>
</evidence>
<keyword evidence="3" id="KW-1185">Reference proteome</keyword>
<gene>
    <name evidence="2" type="ORF">DERYTH_LOCUS1332</name>
</gene>
<evidence type="ECO:0000313" key="3">
    <source>
        <dbReference type="Proteomes" id="UP000789405"/>
    </source>
</evidence>
<name>A0A9N8VZP9_9GLOM</name>
<organism evidence="2 3">
    <name type="scientific">Dentiscutata erythropus</name>
    <dbReference type="NCBI Taxonomy" id="1348616"/>
    <lineage>
        <taxon>Eukaryota</taxon>
        <taxon>Fungi</taxon>
        <taxon>Fungi incertae sedis</taxon>
        <taxon>Mucoromycota</taxon>
        <taxon>Glomeromycotina</taxon>
        <taxon>Glomeromycetes</taxon>
        <taxon>Diversisporales</taxon>
        <taxon>Gigasporaceae</taxon>
        <taxon>Dentiscutata</taxon>
    </lineage>
</organism>
<evidence type="ECO:0000256" key="1">
    <source>
        <dbReference type="SAM" id="Coils"/>
    </source>
</evidence>
<comment type="caution">
    <text evidence="2">The sequence shown here is derived from an EMBL/GenBank/DDBJ whole genome shotgun (WGS) entry which is preliminary data.</text>
</comment>
<keyword evidence="1" id="KW-0175">Coiled coil</keyword>
<feature type="coiled-coil region" evidence="1">
    <location>
        <begin position="86"/>
        <end position="120"/>
    </location>
</feature>
<proteinExistence type="predicted"/>
<sequence length="213" mass="24606">MTRIYTLRQKILIYPGKVRCPHLNTHKQAKLANNLPINNNLKNNEGVSINTNFENSHKGDDFKDLPIDNDSLKYNNIDSNLKDISNNNSSDDLEDMLINNAELEESNDNFEDSNNDLEDTLINNIELEDSNDFENFKYTIGQFVEFINTNSKNQHERQFRRIEATISFLPPFNSEYPNDQMQDALKISRLLKYNELGIHCSQIEAIENTKSSG</sequence>
<reference evidence="2" key="1">
    <citation type="submission" date="2021-06" db="EMBL/GenBank/DDBJ databases">
        <authorList>
            <person name="Kallberg Y."/>
            <person name="Tangrot J."/>
            <person name="Rosling A."/>
        </authorList>
    </citation>
    <scope>NUCLEOTIDE SEQUENCE</scope>
    <source>
        <strain evidence="2">MA453B</strain>
    </source>
</reference>
<dbReference type="EMBL" id="CAJVPY010000364">
    <property type="protein sequence ID" value="CAG8468288.1"/>
    <property type="molecule type" value="Genomic_DNA"/>
</dbReference>
<protein>
    <submittedName>
        <fullName evidence="2">8641_t:CDS:1</fullName>
    </submittedName>
</protein>